<evidence type="ECO:0000256" key="1">
    <source>
        <dbReference type="PROSITE-ProRule" id="PRU00175"/>
    </source>
</evidence>
<protein>
    <submittedName>
        <fullName evidence="4">Ubiquitin-protein transferase</fullName>
    </submittedName>
</protein>
<evidence type="ECO:0000256" key="2">
    <source>
        <dbReference type="SAM" id="MobiDB-lite"/>
    </source>
</evidence>
<dbReference type="InterPro" id="IPR033276">
    <property type="entry name" value="BB"/>
</dbReference>
<dbReference type="PROSITE" id="PS50089">
    <property type="entry name" value="ZF_RING_2"/>
    <property type="match status" value="1"/>
</dbReference>
<dbReference type="PANTHER" id="PTHR46400:SF5">
    <property type="entry name" value="RING-TYPE DOMAIN-CONTAINING PROTEIN"/>
    <property type="match status" value="1"/>
</dbReference>
<dbReference type="InterPro" id="IPR001841">
    <property type="entry name" value="Znf_RING"/>
</dbReference>
<feature type="domain" description="RING-type" evidence="3">
    <location>
        <begin position="111"/>
        <end position="153"/>
    </location>
</feature>
<comment type="caution">
    <text evidence="4">The sequence shown here is derived from an EMBL/GenBank/DDBJ whole genome shotgun (WGS) entry which is preliminary data.</text>
</comment>
<feature type="compositionally biased region" description="Basic and acidic residues" evidence="2">
    <location>
        <begin position="19"/>
        <end position="28"/>
    </location>
</feature>
<sequence length="236" mass="25172">MQEEEERYMARSEGAQRLARLEAQRAAERTTPADPNLGTPGGESAGDEGVEGGGGGGDDGEDDAMTCDQLMELGDNIGKVSKGAASSAVDALPTCKYCDAADHGAIVGDQCAICRMEFEPGGVMRGVLPCGHAEHAECLDQWLLINRSCPLCQKDVAPARDRRGVARDHRGRHRRHRRPPRPLRPAGAAEAPPGRPGRPLSREANKNTKSTKNGAPRALEARARARARSRPGRVAT</sequence>
<dbReference type="InterPro" id="IPR013083">
    <property type="entry name" value="Znf_RING/FYVE/PHD"/>
</dbReference>
<reference evidence="4 5" key="1">
    <citation type="submission" date="2024-03" db="EMBL/GenBank/DDBJ databases">
        <title>Aureococcus anophagefferens CCMP1851 and Kratosvirus quantuckense: Draft genome of a second virus-susceptible host strain in the model system.</title>
        <authorList>
            <person name="Chase E."/>
            <person name="Truchon A.R."/>
            <person name="Schepens W."/>
            <person name="Wilhelm S.W."/>
        </authorList>
    </citation>
    <scope>NUCLEOTIDE SEQUENCE [LARGE SCALE GENOMIC DNA]</scope>
    <source>
        <strain evidence="4 5">CCMP1851</strain>
    </source>
</reference>
<accession>A0ABR1G0Q7</accession>
<keyword evidence="1" id="KW-0862">Zinc</keyword>
<name>A0ABR1G0Q7_AURAN</name>
<dbReference type="Proteomes" id="UP001363151">
    <property type="component" value="Unassembled WGS sequence"/>
</dbReference>
<keyword evidence="4" id="KW-0808">Transferase</keyword>
<feature type="region of interest" description="Disordered" evidence="2">
    <location>
        <begin position="161"/>
        <end position="236"/>
    </location>
</feature>
<feature type="compositionally biased region" description="Basic residues" evidence="2">
    <location>
        <begin position="224"/>
        <end position="236"/>
    </location>
</feature>
<dbReference type="EMBL" id="JBBJCI010000149">
    <property type="protein sequence ID" value="KAK7242100.1"/>
    <property type="molecule type" value="Genomic_DNA"/>
</dbReference>
<keyword evidence="1" id="KW-0863">Zinc-finger</keyword>
<dbReference type="PANTHER" id="PTHR46400">
    <property type="entry name" value="RING/U-BOX SUPERFAMILY PROTEIN"/>
    <property type="match status" value="1"/>
</dbReference>
<proteinExistence type="predicted"/>
<evidence type="ECO:0000313" key="4">
    <source>
        <dbReference type="EMBL" id="KAK7242100.1"/>
    </source>
</evidence>
<evidence type="ECO:0000313" key="5">
    <source>
        <dbReference type="Proteomes" id="UP001363151"/>
    </source>
</evidence>
<keyword evidence="5" id="KW-1185">Reference proteome</keyword>
<dbReference type="GO" id="GO:0016740">
    <property type="term" value="F:transferase activity"/>
    <property type="evidence" value="ECO:0007669"/>
    <property type="project" value="UniProtKB-KW"/>
</dbReference>
<evidence type="ECO:0000259" key="3">
    <source>
        <dbReference type="PROSITE" id="PS50089"/>
    </source>
</evidence>
<gene>
    <name evidence="4" type="ORF">SO694_00157060</name>
</gene>
<dbReference type="SUPFAM" id="SSF57850">
    <property type="entry name" value="RING/U-box"/>
    <property type="match status" value="1"/>
</dbReference>
<keyword evidence="1" id="KW-0479">Metal-binding</keyword>
<feature type="compositionally biased region" description="Basic residues" evidence="2">
    <location>
        <begin position="169"/>
        <end position="181"/>
    </location>
</feature>
<dbReference type="Pfam" id="PF13639">
    <property type="entry name" value="zf-RING_2"/>
    <property type="match status" value="1"/>
</dbReference>
<dbReference type="Gene3D" id="3.30.40.10">
    <property type="entry name" value="Zinc/RING finger domain, C3HC4 (zinc finger)"/>
    <property type="match status" value="1"/>
</dbReference>
<dbReference type="SMART" id="SM00184">
    <property type="entry name" value="RING"/>
    <property type="match status" value="1"/>
</dbReference>
<feature type="region of interest" description="Disordered" evidence="2">
    <location>
        <begin position="1"/>
        <end position="64"/>
    </location>
</feature>
<organism evidence="4 5">
    <name type="scientific">Aureococcus anophagefferens</name>
    <name type="common">Harmful bloom alga</name>
    <dbReference type="NCBI Taxonomy" id="44056"/>
    <lineage>
        <taxon>Eukaryota</taxon>
        <taxon>Sar</taxon>
        <taxon>Stramenopiles</taxon>
        <taxon>Ochrophyta</taxon>
        <taxon>Pelagophyceae</taxon>
        <taxon>Pelagomonadales</taxon>
        <taxon>Pelagomonadaceae</taxon>
        <taxon>Aureococcus</taxon>
    </lineage>
</organism>